<dbReference type="Pfam" id="PF00072">
    <property type="entry name" value="Response_reg"/>
    <property type="match status" value="1"/>
</dbReference>
<protein>
    <submittedName>
        <fullName evidence="6">Putative signaling protein</fullName>
    </submittedName>
</protein>
<dbReference type="PROSITE" id="PS50883">
    <property type="entry name" value="EAL"/>
    <property type="match status" value="1"/>
</dbReference>
<evidence type="ECO:0000256" key="1">
    <source>
        <dbReference type="ARBA" id="ARBA00001946"/>
    </source>
</evidence>
<dbReference type="PROSITE" id="PS50887">
    <property type="entry name" value="GGDEF"/>
    <property type="match status" value="1"/>
</dbReference>
<organism evidence="6 7">
    <name type="scientific">BD1-7 clade bacterium</name>
    <dbReference type="NCBI Taxonomy" id="2029982"/>
    <lineage>
        <taxon>Bacteria</taxon>
        <taxon>Pseudomonadati</taxon>
        <taxon>Pseudomonadota</taxon>
        <taxon>Gammaproteobacteria</taxon>
        <taxon>Cellvibrionales</taxon>
        <taxon>Spongiibacteraceae</taxon>
        <taxon>BD1-7 clade</taxon>
    </lineage>
</organism>
<dbReference type="InterPro" id="IPR029787">
    <property type="entry name" value="Nucleotide_cyclase"/>
</dbReference>
<dbReference type="InterPro" id="IPR000160">
    <property type="entry name" value="GGDEF_dom"/>
</dbReference>
<dbReference type="SUPFAM" id="SSF52172">
    <property type="entry name" value="CheY-like"/>
    <property type="match status" value="1"/>
</dbReference>
<dbReference type="GO" id="GO:0003824">
    <property type="term" value="F:catalytic activity"/>
    <property type="evidence" value="ECO:0007669"/>
    <property type="project" value="UniProtKB-ARBA"/>
</dbReference>
<keyword evidence="2" id="KW-0597">Phosphoprotein</keyword>
<evidence type="ECO:0000259" key="5">
    <source>
        <dbReference type="PROSITE" id="PS50887"/>
    </source>
</evidence>
<evidence type="ECO:0000259" key="3">
    <source>
        <dbReference type="PROSITE" id="PS50110"/>
    </source>
</evidence>
<dbReference type="Pfam" id="PF00563">
    <property type="entry name" value="EAL"/>
    <property type="match status" value="1"/>
</dbReference>
<evidence type="ECO:0000313" key="6">
    <source>
        <dbReference type="EMBL" id="CAA0085554.1"/>
    </source>
</evidence>
<comment type="cofactor">
    <cofactor evidence="1">
        <name>Mg(2+)</name>
        <dbReference type="ChEBI" id="CHEBI:18420"/>
    </cofactor>
</comment>
<dbReference type="Gene3D" id="3.40.50.2300">
    <property type="match status" value="1"/>
</dbReference>
<dbReference type="InterPro" id="IPR011006">
    <property type="entry name" value="CheY-like_superfamily"/>
</dbReference>
<feature type="domain" description="Response regulatory" evidence="3">
    <location>
        <begin position="19"/>
        <end position="137"/>
    </location>
</feature>
<evidence type="ECO:0000256" key="2">
    <source>
        <dbReference type="PROSITE-ProRule" id="PRU00169"/>
    </source>
</evidence>
<dbReference type="PROSITE" id="PS50110">
    <property type="entry name" value="RESPONSE_REGULATORY"/>
    <property type="match status" value="1"/>
</dbReference>
<dbReference type="SUPFAM" id="SSF55073">
    <property type="entry name" value="Nucleotide cyclase"/>
    <property type="match status" value="1"/>
</dbReference>
<dbReference type="Gene3D" id="3.20.20.450">
    <property type="entry name" value="EAL domain"/>
    <property type="match status" value="1"/>
</dbReference>
<dbReference type="SUPFAM" id="SSF141868">
    <property type="entry name" value="EAL domain-like"/>
    <property type="match status" value="1"/>
</dbReference>
<dbReference type="AlphaFoldDB" id="A0A5S9MR38"/>
<evidence type="ECO:0000313" key="7">
    <source>
        <dbReference type="Proteomes" id="UP000434580"/>
    </source>
</evidence>
<dbReference type="PANTHER" id="PTHR44757">
    <property type="entry name" value="DIGUANYLATE CYCLASE DGCP"/>
    <property type="match status" value="1"/>
</dbReference>
<dbReference type="InterPro" id="IPR001633">
    <property type="entry name" value="EAL_dom"/>
</dbReference>
<dbReference type="SMART" id="SM00052">
    <property type="entry name" value="EAL"/>
    <property type="match status" value="1"/>
</dbReference>
<dbReference type="InterPro" id="IPR001789">
    <property type="entry name" value="Sig_transdc_resp-reg_receiver"/>
</dbReference>
<dbReference type="NCBIfam" id="TIGR00254">
    <property type="entry name" value="GGDEF"/>
    <property type="match status" value="1"/>
</dbReference>
<dbReference type="InterPro" id="IPR035919">
    <property type="entry name" value="EAL_sf"/>
</dbReference>
<evidence type="ECO:0000259" key="4">
    <source>
        <dbReference type="PROSITE" id="PS50883"/>
    </source>
</evidence>
<accession>A0A5S9MR38</accession>
<gene>
    <name evidence="6" type="ORF">DPBNPPHM_00889</name>
</gene>
<dbReference type="FunFam" id="3.30.70.270:FF:000001">
    <property type="entry name" value="Diguanylate cyclase domain protein"/>
    <property type="match status" value="1"/>
</dbReference>
<dbReference type="CDD" id="cd01949">
    <property type="entry name" value="GGDEF"/>
    <property type="match status" value="1"/>
</dbReference>
<dbReference type="GO" id="GO:0000160">
    <property type="term" value="P:phosphorelay signal transduction system"/>
    <property type="evidence" value="ECO:0007669"/>
    <property type="project" value="InterPro"/>
</dbReference>
<dbReference type="CDD" id="cd01948">
    <property type="entry name" value="EAL"/>
    <property type="match status" value="1"/>
</dbReference>
<dbReference type="SMART" id="SM00448">
    <property type="entry name" value="REC"/>
    <property type="match status" value="1"/>
</dbReference>
<dbReference type="CDD" id="cd00156">
    <property type="entry name" value="REC"/>
    <property type="match status" value="1"/>
</dbReference>
<dbReference type="EMBL" id="CACSII010000001">
    <property type="protein sequence ID" value="CAA0085554.1"/>
    <property type="molecule type" value="Genomic_DNA"/>
</dbReference>
<dbReference type="SMART" id="SM00267">
    <property type="entry name" value="GGDEF"/>
    <property type="match status" value="1"/>
</dbReference>
<feature type="domain" description="EAL" evidence="4">
    <location>
        <begin position="328"/>
        <end position="578"/>
    </location>
</feature>
<dbReference type="InterPro" id="IPR052155">
    <property type="entry name" value="Biofilm_reg_signaling"/>
</dbReference>
<feature type="domain" description="GGDEF" evidence="5">
    <location>
        <begin position="181"/>
        <end position="319"/>
    </location>
</feature>
<proteinExistence type="predicted"/>
<reference evidence="6 7" key="1">
    <citation type="submission" date="2019-11" db="EMBL/GenBank/DDBJ databases">
        <authorList>
            <person name="Holert J."/>
        </authorList>
    </citation>
    <scope>NUCLEOTIDE SEQUENCE [LARGE SCALE GENOMIC DNA]</scope>
    <source>
        <strain evidence="6">BC5_2</strain>
    </source>
</reference>
<dbReference type="Proteomes" id="UP000434580">
    <property type="component" value="Unassembled WGS sequence"/>
</dbReference>
<dbReference type="InterPro" id="IPR043128">
    <property type="entry name" value="Rev_trsase/Diguanyl_cyclase"/>
</dbReference>
<dbReference type="OrthoDB" id="9804951at2"/>
<dbReference type="PANTHER" id="PTHR44757:SF2">
    <property type="entry name" value="BIOFILM ARCHITECTURE MAINTENANCE PROTEIN MBAA"/>
    <property type="match status" value="1"/>
</dbReference>
<sequence length="595" mass="66603">MDNGASSGPTEIEPIDMVRVVLLEDDPACYEFVHSLVAGSYGIDFYLDWVTSSADLFDHLEHETTDAVVMDCHVGKECGVNIARNMADRGFQHIPVILFTDVTDRDIDLAAMDAGVTDYLIKQETTASMFERSLRYAIRQKRTEAMVSYQALHDGLTGLANRSLLQEHLKRSMAEADRSGQFHALLFIDLDNFKTVNDTLGHSIGDDLLVEVAQRISGIGRKEDVVARFGGDEFVFLMGNLGANESEAKHAVNRVASKIKHVTCTPFDIEEHNVTVACSIGITLFNSDGAAFSELLKQSDIAMYKAKNDGKNQACFFVDEMEKTLVRDMAMVADLRQALERNELECFLQPIVCADDTSPVAAEVLLRWHHPQLGDVMPTQFIRCAEQYNLIVGIEQWVIRQACLFLNRLPELEFISVNISARHFLRPDFTDVVYGIVCASQTDPRRLVFELTETQLIEDSAGARFKMMELAQRGIRFALDDFGTGYSSVYLLKNLPFDIVKIDKSFIDDVHLSKASETFVAAIIAMGRALGQTIIAEGVETEAQHAILNRRHCTLLQGFRYAYPMSFDECVGWLNDRADDTLVHPDISTAVRLNR</sequence>
<dbReference type="Gene3D" id="3.30.70.270">
    <property type="match status" value="1"/>
</dbReference>
<dbReference type="Pfam" id="PF00990">
    <property type="entry name" value="GGDEF"/>
    <property type="match status" value="1"/>
</dbReference>
<feature type="modified residue" description="4-aspartylphosphate" evidence="2">
    <location>
        <position position="71"/>
    </location>
</feature>
<name>A0A5S9MR38_9GAMM</name>